<comment type="caution">
    <text evidence="2">The sequence shown here is derived from an EMBL/GenBank/DDBJ whole genome shotgun (WGS) entry which is preliminary data.</text>
</comment>
<organism evidence="2 3">
    <name type="scientific">Rhodanobacter glycinis</name>
    <dbReference type="NCBI Taxonomy" id="582702"/>
    <lineage>
        <taxon>Bacteria</taxon>
        <taxon>Pseudomonadati</taxon>
        <taxon>Pseudomonadota</taxon>
        <taxon>Gammaproteobacteria</taxon>
        <taxon>Lysobacterales</taxon>
        <taxon>Rhodanobacteraceae</taxon>
        <taxon>Rhodanobacter</taxon>
    </lineage>
</organism>
<protein>
    <submittedName>
        <fullName evidence="2">Uncharacterized protein</fullName>
    </submittedName>
</protein>
<dbReference type="RefSeq" id="WP_140652889.1">
    <property type="nucleotide sequence ID" value="NZ_RCZO01000006.1"/>
</dbReference>
<dbReference type="EMBL" id="RCZO01000006">
    <property type="protein sequence ID" value="TPG08325.1"/>
    <property type="molecule type" value="Genomic_DNA"/>
</dbReference>
<accession>A0A502C475</accession>
<dbReference type="AlphaFoldDB" id="A0A502C475"/>
<gene>
    <name evidence="2" type="ORF">EAH88_11890</name>
</gene>
<feature type="region of interest" description="Disordered" evidence="1">
    <location>
        <begin position="480"/>
        <end position="499"/>
    </location>
</feature>
<sequence length="499" mass="51735">MATGAQNFGSQLGQLIFGQPDDGKAYYQGQALGAQVADRMASARKSRADAMIGEDRLDARQGINPGALTTAGYAPDQAALLGSILRSNDVVDLGKLGVLQAPTAGRALADAATATNLGDMTTANNHLALAQGKPLETTKVNEGQVFNPYADAGQHVNLTALGDATVGDKRASAAQHYAGATSDLAHARLFDKQTSVGGFNPNTGDGGAGALVPAVDPNGAHGNDYLTKIDPTKAAQVKALAEGRMAFPTGAALKSPYWQGMLQGVAQYDPTFDAVNYNARAGTRKAFTSGKEAQTVNSLNTVAEHLGTLSDYSAGLNNTSFQPYNRVKNAIAGTFGDPDIAKFNTAKKAVADEVAKVWRSSGGSEADIQENLRNLDGAQSPEQLNAAIGTLTKLIGGKVSALQDQYTSGMGTTKDLRPLVSPEAKSAFDKTLQRSGLNQNDFGNISDALQAASAPQQAAPQAAAPAQGSFHVGQIIMHNGKPYRVTGGDPNDPDVEPVQ</sequence>
<proteinExistence type="predicted"/>
<evidence type="ECO:0000313" key="3">
    <source>
        <dbReference type="Proteomes" id="UP000319486"/>
    </source>
</evidence>
<evidence type="ECO:0000256" key="1">
    <source>
        <dbReference type="SAM" id="MobiDB-lite"/>
    </source>
</evidence>
<dbReference type="Proteomes" id="UP000319486">
    <property type="component" value="Unassembled WGS sequence"/>
</dbReference>
<keyword evidence="3" id="KW-1185">Reference proteome</keyword>
<reference evidence="2 3" key="1">
    <citation type="journal article" date="2019" name="Environ. Microbiol.">
        <title>Species interactions and distinct microbial communities in high Arctic permafrost affected cryosols are associated with the CH4 and CO2 gas fluxes.</title>
        <authorList>
            <person name="Altshuler I."/>
            <person name="Hamel J."/>
            <person name="Turney S."/>
            <person name="Magnuson E."/>
            <person name="Levesque R."/>
            <person name="Greer C."/>
            <person name="Whyte L.G."/>
        </authorList>
    </citation>
    <scope>NUCLEOTIDE SEQUENCE [LARGE SCALE GENOMIC DNA]</scope>
    <source>
        <strain evidence="2 3">S13Y</strain>
    </source>
</reference>
<evidence type="ECO:0000313" key="2">
    <source>
        <dbReference type="EMBL" id="TPG08325.1"/>
    </source>
</evidence>
<name>A0A502C475_9GAMM</name>